<dbReference type="AlphaFoldDB" id="A0A109UYJ7"/>
<keyword evidence="5" id="KW-0963">Cytoplasm</keyword>
<dbReference type="GeneID" id="28723180"/>
<comment type="similarity">
    <text evidence="3">Belongs to the LOT5 family.</text>
</comment>
<evidence type="ECO:0000256" key="6">
    <source>
        <dbReference type="ARBA" id="ARBA00023242"/>
    </source>
</evidence>
<dbReference type="InterPro" id="IPR039924">
    <property type="entry name" value="ICln/Lot5/Saf5"/>
</dbReference>
<dbReference type="GO" id="GO:0005737">
    <property type="term" value="C:cytoplasm"/>
    <property type="evidence" value="ECO:0007669"/>
    <property type="project" value="UniProtKB-SubCell"/>
</dbReference>
<evidence type="ECO:0000256" key="7">
    <source>
        <dbReference type="SAM" id="MobiDB-lite"/>
    </source>
</evidence>
<evidence type="ECO:0000256" key="2">
    <source>
        <dbReference type="ARBA" id="ARBA00004496"/>
    </source>
</evidence>
<evidence type="ECO:0000256" key="4">
    <source>
        <dbReference type="ARBA" id="ARBA00015935"/>
    </source>
</evidence>
<dbReference type="Proteomes" id="UP000243052">
    <property type="component" value="Chromosome iii"/>
</dbReference>
<comment type="subcellular location">
    <subcellularLocation>
        <location evidence="2">Cytoplasm</location>
    </subcellularLocation>
    <subcellularLocation>
        <location evidence="1">Nucleus</location>
    </subcellularLocation>
</comment>
<feature type="compositionally biased region" description="Polar residues" evidence="7">
    <location>
        <begin position="204"/>
        <end position="221"/>
    </location>
</feature>
<evidence type="ECO:0000256" key="5">
    <source>
        <dbReference type="ARBA" id="ARBA00022490"/>
    </source>
</evidence>
<evidence type="ECO:0000313" key="9">
    <source>
        <dbReference type="Proteomes" id="UP000243052"/>
    </source>
</evidence>
<dbReference type="OrthoDB" id="19714at2759"/>
<name>A0A109UYJ7_9SACH</name>
<evidence type="ECO:0000313" key="8">
    <source>
        <dbReference type="EMBL" id="AMD19952.1"/>
    </source>
</evidence>
<dbReference type="EMBL" id="CP014243">
    <property type="protein sequence ID" value="AMD19952.1"/>
    <property type="molecule type" value="Genomic_DNA"/>
</dbReference>
<reference evidence="8 9" key="1">
    <citation type="submission" date="2016-01" db="EMBL/GenBank/DDBJ databases">
        <title>Genome sequence of the yeast Holleya sinecauda.</title>
        <authorList>
            <person name="Dietrich F.S."/>
        </authorList>
    </citation>
    <scope>NUCLEOTIDE SEQUENCE [LARGE SCALE GENOMIC DNA]</scope>
    <source>
        <strain evidence="8 9">ATCC 58844</strain>
    </source>
</reference>
<evidence type="ECO:0000256" key="3">
    <source>
        <dbReference type="ARBA" id="ARBA00006172"/>
    </source>
</evidence>
<protein>
    <recommendedName>
        <fullName evidence="4">Protein LOT5</fullName>
    </recommendedName>
</protein>
<dbReference type="STRING" id="45286.A0A109UYJ7"/>
<keyword evidence="9" id="KW-1185">Reference proteome</keyword>
<dbReference type="Pfam" id="PF03517">
    <property type="entry name" value="Voldacs"/>
    <property type="match status" value="1"/>
</dbReference>
<dbReference type="RefSeq" id="XP_017986948.1">
    <property type="nucleotide sequence ID" value="XM_018131164.1"/>
</dbReference>
<keyword evidence="6" id="KW-0539">Nucleus</keyword>
<evidence type="ECO:0000256" key="1">
    <source>
        <dbReference type="ARBA" id="ARBA00004123"/>
    </source>
</evidence>
<gene>
    <name evidence="8" type="ORF">AW171_hschr31817</name>
</gene>
<accession>A0A109UYJ7</accession>
<dbReference type="GO" id="GO:0005634">
    <property type="term" value="C:nucleus"/>
    <property type="evidence" value="ECO:0007669"/>
    <property type="project" value="UniProtKB-SubCell"/>
</dbReference>
<feature type="region of interest" description="Disordered" evidence="7">
    <location>
        <begin position="271"/>
        <end position="291"/>
    </location>
</feature>
<sequence length="291" mass="32947">MCSCQIVYTRPTLENTISYKQYEKTYPRMKGFPLTQQSELPVLYGGGRNFYFGLLPTNDTQPFEDADLFVLDSCIVIWLQAWDRGLQIPYQGLVYHAVRKVDTQQIPETSTLELIITVERDDVLNQFFPVQTTAAAYAMSTVELVLRPKYGNHDRHYNVDVETLFTFRDFGLNRGNAMVLNSNKAIATCMDLHESASSTEEDACQSQNTYTQDENDPNLNPNNTYMPFTTVLNDIASAHHLASTTPFRDITTEQSTAGVSLQFYADLPLAGTKQPRPTCDDNVQGKRHKDL</sequence>
<proteinExistence type="inferred from homology"/>
<organism evidence="8 9">
    <name type="scientific">Eremothecium sinecaudum</name>
    <dbReference type="NCBI Taxonomy" id="45286"/>
    <lineage>
        <taxon>Eukaryota</taxon>
        <taxon>Fungi</taxon>
        <taxon>Dikarya</taxon>
        <taxon>Ascomycota</taxon>
        <taxon>Saccharomycotina</taxon>
        <taxon>Saccharomycetes</taxon>
        <taxon>Saccharomycetales</taxon>
        <taxon>Saccharomycetaceae</taxon>
        <taxon>Eremothecium</taxon>
    </lineage>
</organism>
<feature type="region of interest" description="Disordered" evidence="7">
    <location>
        <begin position="199"/>
        <end position="221"/>
    </location>
</feature>